<feature type="domain" description="DUF6824" evidence="3">
    <location>
        <begin position="2"/>
        <end position="68"/>
    </location>
</feature>
<keyword evidence="5" id="KW-1185">Reference proteome</keyword>
<evidence type="ECO:0000313" key="5">
    <source>
        <dbReference type="Proteomes" id="UP000266841"/>
    </source>
</evidence>
<dbReference type="EMBL" id="AGNL01004499">
    <property type="protein sequence ID" value="EJK73435.1"/>
    <property type="molecule type" value="Genomic_DNA"/>
</dbReference>
<evidence type="ECO:0000313" key="4">
    <source>
        <dbReference type="EMBL" id="EJK73435.1"/>
    </source>
</evidence>
<feature type="compositionally biased region" description="Low complexity" evidence="2">
    <location>
        <begin position="566"/>
        <end position="589"/>
    </location>
</feature>
<gene>
    <name evidence="4" type="ORF">THAOC_04937</name>
</gene>
<feature type="compositionally biased region" description="Low complexity" evidence="2">
    <location>
        <begin position="142"/>
        <end position="155"/>
    </location>
</feature>
<feature type="region of interest" description="Disordered" evidence="2">
    <location>
        <begin position="228"/>
        <end position="294"/>
    </location>
</feature>
<feature type="coiled-coil region" evidence="1">
    <location>
        <begin position="67"/>
        <end position="94"/>
    </location>
</feature>
<evidence type="ECO:0000259" key="3">
    <source>
        <dbReference type="Pfam" id="PF20710"/>
    </source>
</evidence>
<feature type="region of interest" description="Disordered" evidence="2">
    <location>
        <begin position="338"/>
        <end position="401"/>
    </location>
</feature>
<dbReference type="InterPro" id="IPR049227">
    <property type="entry name" value="DUF6824"/>
</dbReference>
<feature type="compositionally biased region" description="Basic and acidic residues" evidence="2">
    <location>
        <begin position="230"/>
        <end position="242"/>
    </location>
</feature>
<sequence>MMVDNKKRVYLSARFKREKRLIATGIVEQIRNLNPPGRFLMREGKNSSTWFDIGDVKAREKVSQALRENALAVRKEMEAEYAEKKKREAREEAIAAGKDPEEAVRLFMKNLDSGKKGSKKPLLPGKPIHAPAPRDRRQPEKVASAPAVPMPAPSTSMPSIPSVHFPLPAPRAPYPAGYFMPSVGYDQPQRINADAAAPQHAPAIIMPRPTDMNDMRSSMAPIPRKIGVRQSRDHSPPNDRHVQFQSTISNDIPSVIDSRDGAPRTADMTSSNTQDHNVHGHQHHTEPTSPSTSYAAMSFLSGDTSVKTSDSLSYYLRGIEDEISGDVGQKVELVAHAPMHEDSASRASGSQRSRHVRSRRDTPPRHGSTISIGSYGGGSSSSRRRRKRPGNRVPSNSGQVQIDFNMSAVRSEGATAASVDVAAPTCGAFMPMLSPIQKRSANQVGSQSQQQVTAPLSPNTLDLDKMSLCGTENNSQSGQPISGADLLNVFDEDNQISVGKSNLMDMMSIGSQPSTGSSFGPANNSLQDSMMSPTSQQMMMGLNPSSVFGEESVAKFAADMSFASGTMSKTSQHSSSSSNKTGSRGSNKSQRSVSPASIDKNDKTHPLNQHQAMTSSGPPFRWDGTPYE</sequence>
<accession>K0T6Y9</accession>
<organism evidence="4 5">
    <name type="scientific">Thalassiosira oceanica</name>
    <name type="common">Marine diatom</name>
    <dbReference type="NCBI Taxonomy" id="159749"/>
    <lineage>
        <taxon>Eukaryota</taxon>
        <taxon>Sar</taxon>
        <taxon>Stramenopiles</taxon>
        <taxon>Ochrophyta</taxon>
        <taxon>Bacillariophyta</taxon>
        <taxon>Coscinodiscophyceae</taxon>
        <taxon>Thalassiosirophycidae</taxon>
        <taxon>Thalassiosirales</taxon>
        <taxon>Thalassiosiraceae</taxon>
        <taxon>Thalassiosira</taxon>
    </lineage>
</organism>
<dbReference type="eggNOG" id="ENOG502R949">
    <property type="taxonomic scope" value="Eukaryota"/>
</dbReference>
<feature type="region of interest" description="Disordered" evidence="2">
    <location>
        <begin position="566"/>
        <end position="628"/>
    </location>
</feature>
<name>K0T6Y9_THAOC</name>
<dbReference type="AlphaFoldDB" id="K0T6Y9"/>
<reference evidence="4 5" key="1">
    <citation type="journal article" date="2012" name="Genome Biol.">
        <title>Genome and low-iron response of an oceanic diatom adapted to chronic iron limitation.</title>
        <authorList>
            <person name="Lommer M."/>
            <person name="Specht M."/>
            <person name="Roy A.S."/>
            <person name="Kraemer L."/>
            <person name="Andreson R."/>
            <person name="Gutowska M.A."/>
            <person name="Wolf J."/>
            <person name="Bergner S.V."/>
            <person name="Schilhabel M.B."/>
            <person name="Klostermeier U.C."/>
            <person name="Beiko R.G."/>
            <person name="Rosenstiel P."/>
            <person name="Hippler M."/>
            <person name="Laroche J."/>
        </authorList>
    </citation>
    <scope>NUCLEOTIDE SEQUENCE [LARGE SCALE GENOMIC DNA]</scope>
    <source>
        <strain evidence="4 5">CCMP1005</strain>
    </source>
</reference>
<keyword evidence="1" id="KW-0175">Coiled coil</keyword>
<feature type="region of interest" description="Disordered" evidence="2">
    <location>
        <begin position="112"/>
        <end position="155"/>
    </location>
</feature>
<dbReference type="Pfam" id="PF20710">
    <property type="entry name" value="DUF6824"/>
    <property type="match status" value="1"/>
</dbReference>
<proteinExistence type="predicted"/>
<comment type="caution">
    <text evidence="4">The sequence shown here is derived from an EMBL/GenBank/DDBJ whole genome shotgun (WGS) entry which is preliminary data.</text>
</comment>
<dbReference type="Proteomes" id="UP000266841">
    <property type="component" value="Unassembled WGS sequence"/>
</dbReference>
<feature type="compositionally biased region" description="Polar residues" evidence="2">
    <location>
        <begin position="243"/>
        <end position="252"/>
    </location>
</feature>
<evidence type="ECO:0000256" key="2">
    <source>
        <dbReference type="SAM" id="MobiDB-lite"/>
    </source>
</evidence>
<evidence type="ECO:0000256" key="1">
    <source>
        <dbReference type="SAM" id="Coils"/>
    </source>
</evidence>
<feature type="compositionally biased region" description="Polar residues" evidence="2">
    <location>
        <begin position="606"/>
        <end position="617"/>
    </location>
</feature>
<protein>
    <recommendedName>
        <fullName evidence="3">DUF6824 domain-containing protein</fullName>
    </recommendedName>
</protein>